<dbReference type="PANTHER" id="PTHR43283">
    <property type="entry name" value="BETA-LACTAMASE-RELATED"/>
    <property type="match status" value="1"/>
</dbReference>
<dbReference type="KEGG" id="run:DR864_04565"/>
<accession>A0A344TEI7</accession>
<evidence type="ECO:0000259" key="1">
    <source>
        <dbReference type="Pfam" id="PF00144"/>
    </source>
</evidence>
<protein>
    <submittedName>
        <fullName evidence="2">Serine hydrolase</fullName>
    </submittedName>
</protein>
<dbReference type="OrthoDB" id="912546at2"/>
<keyword evidence="3" id="KW-1185">Reference proteome</keyword>
<dbReference type="EMBL" id="CP030850">
    <property type="protein sequence ID" value="AXE17058.1"/>
    <property type="molecule type" value="Genomic_DNA"/>
</dbReference>
<organism evidence="2 3">
    <name type="scientific">Runella rosea</name>
    <dbReference type="NCBI Taxonomy" id="2259595"/>
    <lineage>
        <taxon>Bacteria</taxon>
        <taxon>Pseudomonadati</taxon>
        <taxon>Bacteroidota</taxon>
        <taxon>Cytophagia</taxon>
        <taxon>Cytophagales</taxon>
        <taxon>Spirosomataceae</taxon>
        <taxon>Runella</taxon>
    </lineage>
</organism>
<dbReference type="AlphaFoldDB" id="A0A344TEI7"/>
<evidence type="ECO:0000313" key="2">
    <source>
        <dbReference type="EMBL" id="AXE17058.1"/>
    </source>
</evidence>
<feature type="domain" description="Beta-lactamase-related" evidence="1">
    <location>
        <begin position="47"/>
        <end position="369"/>
    </location>
</feature>
<keyword evidence="2" id="KW-0378">Hydrolase</keyword>
<dbReference type="InterPro" id="IPR012338">
    <property type="entry name" value="Beta-lactam/transpept-like"/>
</dbReference>
<evidence type="ECO:0000313" key="3">
    <source>
        <dbReference type="Proteomes" id="UP000251993"/>
    </source>
</evidence>
<name>A0A344TEI7_9BACT</name>
<sequence length="418" mass="45172">MDNSNMKKARTLFQSLIVVVVTISLGLHSCRETEPEPSTATLADLFAQKLEDTLQNRGVGYAFTIYEGTELKAQGSGGFQSRTADLGGQKDFTPDTKLHIASMTKTITAMAFLKLAAQKGLKTSDLIAPYLPPSWKLGAGVDKITFGDLLTHKSGIRGLSSSCLNGAYGENIYTGLKSLMALGVTSRGNYCYQNANFGLFRILIPRILGYAFTGNDATDDAQTQQRYLAFLQQEIFEKAGVQNAIAAFPANNPTYTYNFPLTADQRGWNPGGFGPVLGGYGMYLTATEAGKIYAAALSSGTNEVLATALADSLIVNNLGCYKATSNLGTMVYHDGWWYEALTPAGRGLRTIWVKFPNNLTCVLFVNALQYKNSSLLFPFNDGNIVGFVYNAYAKALQGRGARVSAESASLSIEHPEPH</sequence>
<dbReference type="Gene3D" id="3.40.710.10">
    <property type="entry name" value="DD-peptidase/beta-lactamase superfamily"/>
    <property type="match status" value="1"/>
</dbReference>
<dbReference type="GO" id="GO:0016787">
    <property type="term" value="F:hydrolase activity"/>
    <property type="evidence" value="ECO:0007669"/>
    <property type="project" value="UniProtKB-KW"/>
</dbReference>
<gene>
    <name evidence="2" type="ORF">DR864_04565</name>
</gene>
<dbReference type="InterPro" id="IPR001466">
    <property type="entry name" value="Beta-lactam-related"/>
</dbReference>
<dbReference type="InterPro" id="IPR050789">
    <property type="entry name" value="Diverse_Enzym_Activities"/>
</dbReference>
<proteinExistence type="predicted"/>
<dbReference type="Pfam" id="PF00144">
    <property type="entry name" value="Beta-lactamase"/>
    <property type="match status" value="1"/>
</dbReference>
<dbReference type="SUPFAM" id="SSF56601">
    <property type="entry name" value="beta-lactamase/transpeptidase-like"/>
    <property type="match status" value="1"/>
</dbReference>
<dbReference type="Proteomes" id="UP000251993">
    <property type="component" value="Chromosome"/>
</dbReference>
<reference evidence="2 3" key="1">
    <citation type="submission" date="2018-07" db="EMBL/GenBank/DDBJ databases">
        <title>Genome sequencing of Runella.</title>
        <authorList>
            <person name="Baek M.-G."/>
            <person name="Yi H."/>
        </authorList>
    </citation>
    <scope>NUCLEOTIDE SEQUENCE [LARGE SCALE GENOMIC DNA]</scope>
    <source>
        <strain evidence="2 3">HYN0085</strain>
    </source>
</reference>